<accession>A0A644W5Z9</accession>
<dbReference type="InterPro" id="IPR013527">
    <property type="entry name" value="YicC-like_N"/>
</dbReference>
<dbReference type="InterPro" id="IPR005229">
    <property type="entry name" value="YicC/YloC-like"/>
</dbReference>
<evidence type="ECO:0000256" key="5">
    <source>
        <dbReference type="ARBA" id="ARBA00035648"/>
    </source>
</evidence>
<feature type="coiled-coil region" evidence="6">
    <location>
        <begin position="177"/>
        <end position="222"/>
    </location>
</feature>
<evidence type="ECO:0000259" key="8">
    <source>
        <dbReference type="Pfam" id="PF08340"/>
    </source>
</evidence>
<keyword evidence="6" id="KW-0175">Coiled coil</keyword>
<reference evidence="9" key="1">
    <citation type="submission" date="2019-08" db="EMBL/GenBank/DDBJ databases">
        <authorList>
            <person name="Kucharzyk K."/>
            <person name="Murdoch R.W."/>
            <person name="Higgins S."/>
            <person name="Loffler F."/>
        </authorList>
    </citation>
    <scope>NUCLEOTIDE SEQUENCE</scope>
</reference>
<evidence type="ECO:0000313" key="9">
    <source>
        <dbReference type="EMBL" id="MPL99214.1"/>
    </source>
</evidence>
<feature type="domain" description="Endoribonuclease YicC-like C-terminal" evidence="8">
    <location>
        <begin position="175"/>
        <end position="290"/>
    </location>
</feature>
<evidence type="ECO:0000256" key="1">
    <source>
        <dbReference type="ARBA" id="ARBA00001968"/>
    </source>
</evidence>
<comment type="similarity">
    <text evidence="5">Belongs to the YicC/YloC family.</text>
</comment>
<comment type="cofactor">
    <cofactor evidence="1">
        <name>a divalent metal cation</name>
        <dbReference type="ChEBI" id="CHEBI:60240"/>
    </cofactor>
</comment>
<dbReference type="PANTHER" id="PTHR30636:SF3">
    <property type="entry name" value="UPF0701 PROTEIN YICC"/>
    <property type="match status" value="1"/>
</dbReference>
<dbReference type="GO" id="GO:0004521">
    <property type="term" value="F:RNA endonuclease activity"/>
    <property type="evidence" value="ECO:0007669"/>
    <property type="project" value="InterPro"/>
</dbReference>
<dbReference type="InterPro" id="IPR013551">
    <property type="entry name" value="YicC-like_C"/>
</dbReference>
<protein>
    <recommendedName>
        <fullName evidence="10">YicC family protein</fullName>
    </recommendedName>
</protein>
<dbReference type="NCBIfam" id="TIGR00255">
    <property type="entry name" value="YicC/YloC family endoribonuclease"/>
    <property type="match status" value="1"/>
</dbReference>
<evidence type="ECO:0000256" key="2">
    <source>
        <dbReference type="ARBA" id="ARBA00022722"/>
    </source>
</evidence>
<keyword evidence="2" id="KW-0540">Nuclease</keyword>
<comment type="caution">
    <text evidence="9">The sequence shown here is derived from an EMBL/GenBank/DDBJ whole genome shotgun (WGS) entry which is preliminary data.</text>
</comment>
<name>A0A644W5Z9_9ZZZZ</name>
<dbReference type="EMBL" id="VSSQ01000653">
    <property type="protein sequence ID" value="MPL99214.1"/>
    <property type="molecule type" value="Genomic_DNA"/>
</dbReference>
<dbReference type="Pfam" id="PF03755">
    <property type="entry name" value="YicC-like_N"/>
    <property type="match status" value="1"/>
</dbReference>
<evidence type="ECO:0000256" key="3">
    <source>
        <dbReference type="ARBA" id="ARBA00022759"/>
    </source>
</evidence>
<keyword evidence="3" id="KW-0255">Endonuclease</keyword>
<sequence length="291" mass="33693">MIQSMTGFGKATGEYNGKKIVVEVKSLNSKQLDISTRLAGLYRDKDIEIRNDLSQGLERGKIDLSLYIENSGKETNTQINQSVVEAYYNQIQAIATNTGIKMPVNWFEILLRLPEVMKTETTELDENEWIEVKKIMAEAIEQLKNFRIQEGKSLEQVFRSKIAHIGHLLAEIAPYEAERVEKIKAKLEENLQNISEKFDYDKNRLEQELIFYIEKLDVNEEKIRLKTHLDYFIETMEKEHAPGKKLGFITQEIGREINTLGSKSNHSEMQKIVVLMKDDLEQIKEQVLNVL</sequence>
<gene>
    <name evidence="9" type="ORF">SDC9_45430</name>
</gene>
<dbReference type="PANTHER" id="PTHR30636">
    <property type="entry name" value="UPF0701 PROTEIN YICC"/>
    <property type="match status" value="1"/>
</dbReference>
<feature type="domain" description="Endoribonuclease YicC-like N-terminal" evidence="7">
    <location>
        <begin position="2"/>
        <end position="155"/>
    </location>
</feature>
<evidence type="ECO:0000259" key="7">
    <source>
        <dbReference type="Pfam" id="PF03755"/>
    </source>
</evidence>
<proteinExistence type="inferred from homology"/>
<evidence type="ECO:0008006" key="10">
    <source>
        <dbReference type="Google" id="ProtNLM"/>
    </source>
</evidence>
<dbReference type="GO" id="GO:0016787">
    <property type="term" value="F:hydrolase activity"/>
    <property type="evidence" value="ECO:0007669"/>
    <property type="project" value="UniProtKB-KW"/>
</dbReference>
<organism evidence="9">
    <name type="scientific">bioreactor metagenome</name>
    <dbReference type="NCBI Taxonomy" id="1076179"/>
    <lineage>
        <taxon>unclassified sequences</taxon>
        <taxon>metagenomes</taxon>
        <taxon>ecological metagenomes</taxon>
    </lineage>
</organism>
<evidence type="ECO:0000256" key="6">
    <source>
        <dbReference type="SAM" id="Coils"/>
    </source>
</evidence>
<dbReference type="AlphaFoldDB" id="A0A644W5Z9"/>
<evidence type="ECO:0000256" key="4">
    <source>
        <dbReference type="ARBA" id="ARBA00022801"/>
    </source>
</evidence>
<keyword evidence="4" id="KW-0378">Hydrolase</keyword>
<dbReference type="Pfam" id="PF08340">
    <property type="entry name" value="YicC-like_C"/>
    <property type="match status" value="1"/>
</dbReference>